<keyword evidence="3" id="KW-0804">Transcription</keyword>
<dbReference type="RefSeq" id="WP_369018558.1">
    <property type="nucleotide sequence ID" value="NZ_CP121689.1"/>
</dbReference>
<dbReference type="Gene3D" id="3.40.50.2300">
    <property type="match status" value="2"/>
</dbReference>
<dbReference type="InterPro" id="IPR046335">
    <property type="entry name" value="LacI/GalR-like_sensor"/>
</dbReference>
<dbReference type="Pfam" id="PF13377">
    <property type="entry name" value="Peripla_BP_3"/>
    <property type="match status" value="1"/>
</dbReference>
<dbReference type="PROSITE" id="PS50932">
    <property type="entry name" value="HTH_LACI_2"/>
    <property type="match status" value="1"/>
</dbReference>
<keyword evidence="5" id="KW-0436">Ligase</keyword>
<dbReference type="SUPFAM" id="SSF53822">
    <property type="entry name" value="Periplasmic binding protein-like I"/>
    <property type="match status" value="1"/>
</dbReference>
<evidence type="ECO:0000256" key="2">
    <source>
        <dbReference type="ARBA" id="ARBA00023125"/>
    </source>
</evidence>
<dbReference type="InterPro" id="IPR028082">
    <property type="entry name" value="Peripla_BP_I"/>
</dbReference>
<dbReference type="EMBL" id="CP121689">
    <property type="protein sequence ID" value="WZL76396.1"/>
    <property type="molecule type" value="Genomic_DNA"/>
</dbReference>
<evidence type="ECO:0000256" key="3">
    <source>
        <dbReference type="ARBA" id="ARBA00023163"/>
    </source>
</evidence>
<dbReference type="Gene3D" id="1.10.260.40">
    <property type="entry name" value="lambda repressor-like DNA-binding domains"/>
    <property type="match status" value="1"/>
</dbReference>
<keyword evidence="2 5" id="KW-0238">DNA-binding</keyword>
<gene>
    <name evidence="5" type="ORF">QBE54_01290</name>
</gene>
<organism evidence="5 6">
    <name type="scientific">Thermatribacter velox</name>
    <dbReference type="NCBI Taxonomy" id="3039681"/>
    <lineage>
        <taxon>Bacteria</taxon>
        <taxon>Pseudomonadati</taxon>
        <taxon>Atribacterota</taxon>
        <taxon>Atribacteria</taxon>
        <taxon>Atribacterales</taxon>
        <taxon>Thermatribacteraceae</taxon>
        <taxon>Thermatribacter</taxon>
    </lineage>
</organism>
<dbReference type="GO" id="GO:0003677">
    <property type="term" value="F:DNA binding"/>
    <property type="evidence" value="ECO:0007669"/>
    <property type="project" value="UniProtKB-KW"/>
</dbReference>
<evidence type="ECO:0000313" key="5">
    <source>
        <dbReference type="EMBL" id="WZL76396.1"/>
    </source>
</evidence>
<accession>A0ABZ2YBL0</accession>
<keyword evidence="1" id="KW-0805">Transcription regulation</keyword>
<sequence length="330" mass="36555">MATLKEIAQKANVSITTVSHVINGTRPVSEALRQKVLKAMEELGIEIPVNKKRAHSHLIAMLIDDIFNPFFTEVFAVAEATARSMDYNLLILSSIKQGEDILYLRDLENRKVDGVIVATRLSLSHLKRAFSTHLPMVFLGGNLEVPFSASVLLPDEQGSYLATKHLTELGHSKILCVGGPRKFSIFRDRFRGYTKALEEAGITVNSQLMVEIPLTFQAAYQFGLEFLSNAHQKVTAVFTHNDPTACGMMKAAQNLGIKVPEELSIVGFDNTFVTRLTNPTLTSVNIPKKLVGKRLVEMLIRLIRGNNIPNCVIEEVSLDIKESTAPVNTR</sequence>
<dbReference type="PANTHER" id="PTHR30146">
    <property type="entry name" value="LACI-RELATED TRANSCRIPTIONAL REPRESSOR"/>
    <property type="match status" value="1"/>
</dbReference>
<reference evidence="5 6" key="1">
    <citation type="submission" date="2023-03" db="EMBL/GenBank/DDBJ databases">
        <title>Novel Species.</title>
        <authorList>
            <person name="Ma S."/>
        </authorList>
    </citation>
    <scope>NUCLEOTIDE SEQUENCE [LARGE SCALE GENOMIC DNA]</scope>
    <source>
        <strain evidence="5 6">B11</strain>
    </source>
</reference>
<dbReference type="Proteomes" id="UP001461341">
    <property type="component" value="Chromosome"/>
</dbReference>
<dbReference type="SUPFAM" id="SSF47413">
    <property type="entry name" value="lambda repressor-like DNA-binding domains"/>
    <property type="match status" value="1"/>
</dbReference>
<dbReference type="InterPro" id="IPR010982">
    <property type="entry name" value="Lambda_DNA-bd_dom_sf"/>
</dbReference>
<dbReference type="PANTHER" id="PTHR30146:SF109">
    <property type="entry name" value="HTH-TYPE TRANSCRIPTIONAL REGULATOR GALS"/>
    <property type="match status" value="1"/>
</dbReference>
<evidence type="ECO:0000256" key="1">
    <source>
        <dbReference type="ARBA" id="ARBA00023015"/>
    </source>
</evidence>
<dbReference type="CDD" id="cd06267">
    <property type="entry name" value="PBP1_LacI_sugar_binding-like"/>
    <property type="match status" value="1"/>
</dbReference>
<protein>
    <submittedName>
        <fullName evidence="5">LacI family DNA-binding transcriptional regulator</fullName>
    </submittedName>
</protein>
<dbReference type="InterPro" id="IPR000843">
    <property type="entry name" value="HTH_LacI"/>
</dbReference>
<proteinExistence type="predicted"/>
<dbReference type="Pfam" id="PF00356">
    <property type="entry name" value="LacI"/>
    <property type="match status" value="1"/>
</dbReference>
<evidence type="ECO:0000313" key="6">
    <source>
        <dbReference type="Proteomes" id="UP001461341"/>
    </source>
</evidence>
<dbReference type="CDD" id="cd01392">
    <property type="entry name" value="HTH_LacI"/>
    <property type="match status" value="1"/>
</dbReference>
<keyword evidence="6" id="KW-1185">Reference proteome</keyword>
<name>A0ABZ2YBL0_9BACT</name>
<evidence type="ECO:0000259" key="4">
    <source>
        <dbReference type="PROSITE" id="PS50932"/>
    </source>
</evidence>
<feature type="domain" description="HTH lacI-type" evidence="4">
    <location>
        <begin position="2"/>
        <end position="44"/>
    </location>
</feature>
<dbReference type="PROSITE" id="PS00356">
    <property type="entry name" value="HTH_LACI_1"/>
    <property type="match status" value="1"/>
</dbReference>
<dbReference type="SMART" id="SM00354">
    <property type="entry name" value="HTH_LACI"/>
    <property type="match status" value="1"/>
</dbReference>
<dbReference type="GO" id="GO:0016874">
    <property type="term" value="F:ligase activity"/>
    <property type="evidence" value="ECO:0007669"/>
    <property type="project" value="UniProtKB-KW"/>
</dbReference>